<feature type="signal peptide" evidence="1">
    <location>
        <begin position="1"/>
        <end position="20"/>
    </location>
</feature>
<evidence type="ECO:0000256" key="1">
    <source>
        <dbReference type="SAM" id="SignalP"/>
    </source>
</evidence>
<evidence type="ECO:0000313" key="3">
    <source>
        <dbReference type="Proteomes" id="UP001500454"/>
    </source>
</evidence>
<evidence type="ECO:0008006" key="4">
    <source>
        <dbReference type="Google" id="ProtNLM"/>
    </source>
</evidence>
<dbReference type="RefSeq" id="WP_345225866.1">
    <property type="nucleotide sequence ID" value="NZ_BAABHA010000010.1"/>
</dbReference>
<proteinExistence type="predicted"/>
<keyword evidence="1" id="KW-0732">Signal</keyword>
<dbReference type="Proteomes" id="UP001500454">
    <property type="component" value="Unassembled WGS sequence"/>
</dbReference>
<evidence type="ECO:0000313" key="2">
    <source>
        <dbReference type="EMBL" id="GAA4386767.1"/>
    </source>
</evidence>
<reference evidence="3" key="1">
    <citation type="journal article" date="2019" name="Int. J. Syst. Evol. Microbiol.">
        <title>The Global Catalogue of Microorganisms (GCM) 10K type strain sequencing project: providing services to taxonomists for standard genome sequencing and annotation.</title>
        <authorList>
            <consortium name="The Broad Institute Genomics Platform"/>
            <consortium name="The Broad Institute Genome Sequencing Center for Infectious Disease"/>
            <person name="Wu L."/>
            <person name="Ma J."/>
        </authorList>
    </citation>
    <scope>NUCLEOTIDE SEQUENCE [LARGE SCALE GENOMIC DNA]</scope>
    <source>
        <strain evidence="3">JCM 17924</strain>
    </source>
</reference>
<keyword evidence="3" id="KW-1185">Reference proteome</keyword>
<protein>
    <recommendedName>
        <fullName evidence="4">DUF4168 domain-containing protein</fullName>
    </recommendedName>
</protein>
<name>A0ABP8J8C5_9BACT</name>
<gene>
    <name evidence="2" type="ORF">GCM10023186_31750</name>
</gene>
<sequence length="118" mass="12863">MKTVYACVFSLALSCGALVAQPISDQPIEARATGIARQMVRTSQLNEAQYLKVRRMTIDMLTAEQEAKAMYAAEPAALAKRIGELQIAYEANLATVLNSQQLLAYKQAQTNTIAVNGR</sequence>
<organism evidence="2 3">
    <name type="scientific">Hymenobacter koreensis</name>
    <dbReference type="NCBI Taxonomy" id="1084523"/>
    <lineage>
        <taxon>Bacteria</taxon>
        <taxon>Pseudomonadati</taxon>
        <taxon>Bacteroidota</taxon>
        <taxon>Cytophagia</taxon>
        <taxon>Cytophagales</taxon>
        <taxon>Hymenobacteraceae</taxon>
        <taxon>Hymenobacter</taxon>
    </lineage>
</organism>
<accession>A0ABP8J8C5</accession>
<feature type="chain" id="PRO_5047203446" description="DUF4168 domain-containing protein" evidence="1">
    <location>
        <begin position="21"/>
        <end position="118"/>
    </location>
</feature>
<comment type="caution">
    <text evidence="2">The sequence shown here is derived from an EMBL/GenBank/DDBJ whole genome shotgun (WGS) entry which is preliminary data.</text>
</comment>
<dbReference type="PROSITE" id="PS51257">
    <property type="entry name" value="PROKAR_LIPOPROTEIN"/>
    <property type="match status" value="1"/>
</dbReference>
<dbReference type="EMBL" id="BAABHA010000010">
    <property type="protein sequence ID" value="GAA4386767.1"/>
    <property type="molecule type" value="Genomic_DNA"/>
</dbReference>